<keyword evidence="8" id="KW-0804">Transcription</keyword>
<gene>
    <name evidence="13" type="primary">LOC115577954</name>
</gene>
<name>A0A671WVU1_SPAAU</name>
<dbReference type="PROSITE" id="PS00028">
    <property type="entry name" value="ZINC_FINGER_C2H2_1"/>
    <property type="match status" value="4"/>
</dbReference>
<dbReference type="PROSITE" id="PS50157">
    <property type="entry name" value="ZINC_FINGER_C2H2_2"/>
    <property type="match status" value="6"/>
</dbReference>
<dbReference type="FunFam" id="3.30.160.60:FF:000100">
    <property type="entry name" value="Zinc finger 45-like"/>
    <property type="match status" value="3"/>
</dbReference>
<dbReference type="Pfam" id="PF00096">
    <property type="entry name" value="zf-C2H2"/>
    <property type="match status" value="5"/>
</dbReference>
<reference evidence="13" key="1">
    <citation type="submission" date="2025-08" db="UniProtKB">
        <authorList>
            <consortium name="Ensembl"/>
        </authorList>
    </citation>
    <scope>IDENTIFICATION</scope>
</reference>
<feature type="compositionally biased region" description="Acidic residues" evidence="11">
    <location>
        <begin position="173"/>
        <end position="185"/>
    </location>
</feature>
<dbReference type="FunFam" id="3.30.160.60:FF:002716">
    <property type="entry name" value="Zinc finger protein 212"/>
    <property type="match status" value="1"/>
</dbReference>
<feature type="domain" description="C2H2-type" evidence="12">
    <location>
        <begin position="207"/>
        <end position="238"/>
    </location>
</feature>
<dbReference type="AlphaFoldDB" id="A0A671WVU1"/>
<feature type="domain" description="C2H2-type" evidence="12">
    <location>
        <begin position="239"/>
        <end position="266"/>
    </location>
</feature>
<evidence type="ECO:0000256" key="6">
    <source>
        <dbReference type="ARBA" id="ARBA00023015"/>
    </source>
</evidence>
<dbReference type="InterPro" id="IPR013087">
    <property type="entry name" value="Znf_C2H2_type"/>
</dbReference>
<dbReference type="PANTHER" id="PTHR24399:SF70">
    <property type="entry name" value="C2H2-TYPE DOMAIN-CONTAINING PROTEIN"/>
    <property type="match status" value="1"/>
</dbReference>
<dbReference type="FunFam" id="3.30.160.60:FF:000646">
    <property type="entry name" value="Myeloid zinc finger 1"/>
    <property type="match status" value="1"/>
</dbReference>
<keyword evidence="5" id="KW-0862">Zinc</keyword>
<accession>A0A671WVU1</accession>
<organism evidence="13 14">
    <name type="scientific">Sparus aurata</name>
    <name type="common">Gilthead sea bream</name>
    <dbReference type="NCBI Taxonomy" id="8175"/>
    <lineage>
        <taxon>Eukaryota</taxon>
        <taxon>Metazoa</taxon>
        <taxon>Chordata</taxon>
        <taxon>Craniata</taxon>
        <taxon>Vertebrata</taxon>
        <taxon>Euteleostomi</taxon>
        <taxon>Actinopterygii</taxon>
        <taxon>Neopterygii</taxon>
        <taxon>Teleostei</taxon>
        <taxon>Neoteleostei</taxon>
        <taxon>Acanthomorphata</taxon>
        <taxon>Eupercaria</taxon>
        <taxon>Spariformes</taxon>
        <taxon>Sparidae</taxon>
        <taxon>Sparus</taxon>
    </lineage>
</organism>
<dbReference type="Gene3D" id="3.30.160.60">
    <property type="entry name" value="Classic Zinc Finger"/>
    <property type="match status" value="5"/>
</dbReference>
<dbReference type="GeneTree" id="ENSGT00950000182774"/>
<keyword evidence="14" id="KW-1185">Reference proteome</keyword>
<dbReference type="GO" id="GO:0005654">
    <property type="term" value="C:nucleoplasm"/>
    <property type="evidence" value="ECO:0007669"/>
    <property type="project" value="TreeGrafter"/>
</dbReference>
<dbReference type="GO" id="GO:0000978">
    <property type="term" value="F:RNA polymerase II cis-regulatory region sequence-specific DNA binding"/>
    <property type="evidence" value="ECO:0007669"/>
    <property type="project" value="TreeGrafter"/>
</dbReference>
<evidence type="ECO:0000313" key="13">
    <source>
        <dbReference type="Ensembl" id="ENSSAUP00010042813.1"/>
    </source>
</evidence>
<evidence type="ECO:0000256" key="9">
    <source>
        <dbReference type="ARBA" id="ARBA00023242"/>
    </source>
</evidence>
<dbReference type="SMART" id="SM00355">
    <property type="entry name" value="ZnF_C2H2"/>
    <property type="match status" value="5"/>
</dbReference>
<feature type="domain" description="C2H2-type" evidence="12">
    <location>
        <begin position="267"/>
        <end position="294"/>
    </location>
</feature>
<protein>
    <submittedName>
        <fullName evidence="13">Gastrula zinc finger protein XlCGF57.1-like</fullName>
    </submittedName>
</protein>
<dbReference type="Proteomes" id="UP000472265">
    <property type="component" value="Unassembled WGS sequence"/>
</dbReference>
<evidence type="ECO:0000256" key="7">
    <source>
        <dbReference type="ARBA" id="ARBA00023125"/>
    </source>
</evidence>
<proteinExistence type="predicted"/>
<evidence type="ECO:0000256" key="5">
    <source>
        <dbReference type="ARBA" id="ARBA00022833"/>
    </source>
</evidence>
<dbReference type="PANTHER" id="PTHR24399">
    <property type="entry name" value="ZINC FINGER AND BTB DOMAIN-CONTAINING"/>
    <property type="match status" value="1"/>
</dbReference>
<keyword evidence="4 10" id="KW-0863">Zinc-finger</keyword>
<evidence type="ECO:0000256" key="8">
    <source>
        <dbReference type="ARBA" id="ARBA00023163"/>
    </source>
</evidence>
<evidence type="ECO:0000256" key="2">
    <source>
        <dbReference type="ARBA" id="ARBA00022723"/>
    </source>
</evidence>
<keyword evidence="9" id="KW-0539">Nucleus</keyword>
<feature type="region of interest" description="Disordered" evidence="11">
    <location>
        <begin position="64"/>
        <end position="201"/>
    </location>
</feature>
<evidence type="ECO:0000313" key="14">
    <source>
        <dbReference type="Proteomes" id="UP000472265"/>
    </source>
</evidence>
<evidence type="ECO:0000256" key="1">
    <source>
        <dbReference type="ARBA" id="ARBA00004123"/>
    </source>
</evidence>
<dbReference type="SUPFAM" id="SSF57667">
    <property type="entry name" value="beta-beta-alpha zinc fingers"/>
    <property type="match status" value="3"/>
</dbReference>
<evidence type="ECO:0000256" key="11">
    <source>
        <dbReference type="SAM" id="MobiDB-lite"/>
    </source>
</evidence>
<evidence type="ECO:0000256" key="10">
    <source>
        <dbReference type="PROSITE-ProRule" id="PRU00042"/>
    </source>
</evidence>
<dbReference type="Ensembl" id="ENSSAUT00010045054.1">
    <property type="protein sequence ID" value="ENSSAUP00010042813.1"/>
    <property type="gene ID" value="ENSSAUG00010017980.1"/>
</dbReference>
<keyword evidence="2" id="KW-0479">Metal-binding</keyword>
<dbReference type="InterPro" id="IPR036236">
    <property type="entry name" value="Znf_C2H2_sf"/>
</dbReference>
<feature type="domain" description="C2H2-type" evidence="12">
    <location>
        <begin position="295"/>
        <end position="322"/>
    </location>
</feature>
<keyword evidence="6" id="KW-0805">Transcription regulation</keyword>
<keyword evidence="3" id="KW-0677">Repeat</keyword>
<keyword evidence="7" id="KW-0238">DNA-binding</keyword>
<dbReference type="GO" id="GO:0001227">
    <property type="term" value="F:DNA-binding transcription repressor activity, RNA polymerase II-specific"/>
    <property type="evidence" value="ECO:0007669"/>
    <property type="project" value="TreeGrafter"/>
</dbReference>
<dbReference type="GO" id="GO:0008270">
    <property type="term" value="F:zinc ion binding"/>
    <property type="evidence" value="ECO:0007669"/>
    <property type="project" value="UniProtKB-KW"/>
</dbReference>
<evidence type="ECO:0000259" key="12">
    <source>
        <dbReference type="PROSITE" id="PS50157"/>
    </source>
</evidence>
<reference evidence="13" key="2">
    <citation type="submission" date="2025-09" db="UniProtKB">
        <authorList>
            <consortium name="Ensembl"/>
        </authorList>
    </citation>
    <scope>IDENTIFICATION</scope>
</reference>
<evidence type="ECO:0000256" key="4">
    <source>
        <dbReference type="ARBA" id="ARBA00022771"/>
    </source>
</evidence>
<feature type="domain" description="C2H2-type" evidence="12">
    <location>
        <begin position="351"/>
        <end position="369"/>
    </location>
</feature>
<evidence type="ECO:0000256" key="3">
    <source>
        <dbReference type="ARBA" id="ARBA00022737"/>
    </source>
</evidence>
<comment type="subcellular location">
    <subcellularLocation>
        <location evidence="1">Nucleus</location>
    </subcellularLocation>
</comment>
<feature type="domain" description="C2H2-type" evidence="12">
    <location>
        <begin position="323"/>
        <end position="350"/>
    </location>
</feature>
<sequence length="383" mass="44284">MSKVQMLSLLVKQRLTAAAEEIFELFERTIAEYEEELCRSQEENERQRKLLDAVLQPQVQLHRTDVRRSVSKDEVPPEQQECSSSLDQEEPEPPHIKEEQEELWTNQEEADLTRFTFTPVLVKSEDDDDEEKPLSSQMETEADEEDCGGPKPGRNSDPDQHLQPDSKYKTEESSEPETEVSDVDWEETREPRSDLNSQINNEVTVSVGCSSDKEDCGNRGGQKSKLMIHTRIHVRGKPFSCSECGKRFKVKGNLTRHMVIHTGERPFSCSECGERFKRKGNLTRHMLVHSWERPFSCTECGDRFKEKGTLTQHMAVHTVERPFSCSECGKRFKLKGHLTHHMAIHSVERPFSCSECGKRFLREGNLRHHLATWLSCDTRHRFL</sequence>
<feature type="compositionally biased region" description="Basic and acidic residues" evidence="11">
    <location>
        <begin position="154"/>
        <end position="172"/>
    </location>
</feature>
<feature type="compositionally biased region" description="Basic and acidic residues" evidence="11">
    <location>
        <begin position="64"/>
        <end position="75"/>
    </location>
</feature>